<dbReference type="KEGG" id="mfc:BRM9_0103"/>
<dbReference type="Proteomes" id="UP000062768">
    <property type="component" value="Chromosome I"/>
</dbReference>
<reference evidence="3" key="1">
    <citation type="submission" date="2013-12" db="EMBL/GenBank/DDBJ databases">
        <title>The complete genome sequence of Methanobacterium sp. BRM9.</title>
        <authorList>
            <consortium name="Pastoral Greenhouse Gas Research Consortium"/>
            <person name="Kelly W.J."/>
            <person name="Leahy S.C."/>
            <person name="Perry R."/>
            <person name="Li D."/>
            <person name="Altermann E."/>
            <person name="Lambie S.C."/>
            <person name="Attwood G.T."/>
        </authorList>
    </citation>
    <scope>NUCLEOTIDE SEQUENCE [LARGE SCALE GENOMIC DNA]</scope>
    <source>
        <strain evidence="3">BRM9</strain>
    </source>
</reference>
<evidence type="ECO:0000313" key="6">
    <source>
        <dbReference type="Proteomes" id="UP000062768"/>
    </source>
</evidence>
<name>A0A089ZUM3_METFO</name>
<evidence type="ECO:0000313" key="4">
    <source>
        <dbReference type="EMBL" id="CEL23723.1"/>
    </source>
</evidence>
<keyword evidence="2" id="KW-0472">Membrane</keyword>
<sequence length="114" mass="12392">MKGRIILISILVFVFMSFPVVWANEDSVRESNSQISSQNVASLAPLLKSSSSGSKSSSSSSSSKTKVKDGDDDDTTATNETDDSNGGFPWWIIAIIVIVILGIIGFIVWYLFLR</sequence>
<dbReference type="STRING" id="2162.BRM9_0103"/>
<dbReference type="GeneID" id="24791251"/>
<feature type="transmembrane region" description="Helical" evidence="2">
    <location>
        <begin position="88"/>
        <end position="112"/>
    </location>
</feature>
<evidence type="ECO:0000313" key="5">
    <source>
        <dbReference type="Proteomes" id="UP000029661"/>
    </source>
</evidence>
<accession>A0A089ZUM3</accession>
<gene>
    <name evidence="3" type="ORF">BRM9_0103</name>
    <name evidence="4" type="ORF">MB9_0067</name>
</gene>
<protein>
    <submittedName>
        <fullName evidence="3">Uncharacterized protein</fullName>
    </submittedName>
</protein>
<dbReference type="EMBL" id="LN734822">
    <property type="protein sequence ID" value="CEL23723.1"/>
    <property type="molecule type" value="Genomic_DNA"/>
</dbReference>
<evidence type="ECO:0000313" key="3">
    <source>
        <dbReference type="EMBL" id="AIS30934.1"/>
    </source>
</evidence>
<dbReference type="AlphaFoldDB" id="A0A089ZUM3"/>
<keyword evidence="2" id="KW-1133">Transmembrane helix</keyword>
<feature type="region of interest" description="Disordered" evidence="1">
    <location>
        <begin position="48"/>
        <end position="87"/>
    </location>
</feature>
<keyword evidence="2" id="KW-0812">Transmembrane</keyword>
<dbReference type="EMBL" id="CP006933">
    <property type="protein sequence ID" value="AIS30934.1"/>
    <property type="molecule type" value="Genomic_DNA"/>
</dbReference>
<evidence type="ECO:0000256" key="2">
    <source>
        <dbReference type="SAM" id="Phobius"/>
    </source>
</evidence>
<feature type="compositionally biased region" description="Acidic residues" evidence="1">
    <location>
        <begin position="70"/>
        <end position="83"/>
    </location>
</feature>
<keyword evidence="6" id="KW-1185">Reference proteome</keyword>
<proteinExistence type="predicted"/>
<dbReference type="OrthoDB" id="385837at2157"/>
<organism evidence="3 5">
    <name type="scientific">Methanobacterium formicicum</name>
    <dbReference type="NCBI Taxonomy" id="2162"/>
    <lineage>
        <taxon>Archaea</taxon>
        <taxon>Methanobacteriati</taxon>
        <taxon>Methanobacteriota</taxon>
        <taxon>Methanomada group</taxon>
        <taxon>Methanobacteria</taxon>
        <taxon>Methanobacteriales</taxon>
        <taxon>Methanobacteriaceae</taxon>
        <taxon>Methanobacterium</taxon>
    </lineage>
</organism>
<dbReference type="PATRIC" id="fig|2162.10.peg.68"/>
<reference evidence="4" key="2">
    <citation type="submission" date="2014-09" db="EMBL/GenBank/DDBJ databases">
        <authorList>
            <person name="Bishop-Lilly K.A."/>
            <person name="Broomall S.M."/>
            <person name="Chain P.S."/>
            <person name="Chertkov O."/>
            <person name="Coyne S.R."/>
            <person name="Daligault H.E."/>
            <person name="Davenport K.W."/>
            <person name="Erkkila T."/>
            <person name="Frey K.G."/>
            <person name="Gibbons H.S."/>
            <person name="Gu W."/>
            <person name="Jaissle J."/>
            <person name="Johnson S.L."/>
            <person name="Koroleva G.I."/>
            <person name="Ladner J.T."/>
            <person name="Lo C.-C."/>
            <person name="Minogue T.D."/>
            <person name="Munk C."/>
            <person name="Palacios G.F."/>
            <person name="Redden C.L."/>
            <person name="Rosenzweig C.N."/>
            <person name="Scholz M.B."/>
            <person name="Teshima H."/>
            <person name="Xu Y."/>
        </authorList>
    </citation>
    <scope>NUCLEOTIDE SEQUENCE</scope>
    <source>
        <strain evidence="4">Mb9</strain>
    </source>
</reference>
<dbReference type="RefSeq" id="WP_048084406.1">
    <property type="nucleotide sequence ID" value="NZ_CP006933.1"/>
</dbReference>
<evidence type="ECO:0000256" key="1">
    <source>
        <dbReference type="SAM" id="MobiDB-lite"/>
    </source>
</evidence>
<dbReference type="Proteomes" id="UP000029661">
    <property type="component" value="Chromosome"/>
</dbReference>
<feature type="compositionally biased region" description="Low complexity" evidence="1">
    <location>
        <begin position="48"/>
        <end position="64"/>
    </location>
</feature>